<keyword evidence="1" id="KW-0472">Membrane</keyword>
<dbReference type="EMBL" id="RRYP01003199">
    <property type="protein sequence ID" value="TNV84038.1"/>
    <property type="molecule type" value="Genomic_DNA"/>
</dbReference>
<sequence>MIGINSMQNNINYPRHRQRNEIILEFYIGQLIIELFVFHIKLTWLTFKLAYYLIKRSLKAILIAICLLAYLMEVVAGFLCKIFRSLNEGLNQLQQQV</sequence>
<reference evidence="2" key="1">
    <citation type="submission" date="2019-06" db="EMBL/GenBank/DDBJ databases">
        <authorList>
            <person name="Zheng W."/>
        </authorList>
    </citation>
    <scope>NUCLEOTIDE SEQUENCE</scope>
    <source>
        <strain evidence="2">QDHG01</strain>
    </source>
</reference>
<dbReference type="AlphaFoldDB" id="A0A8J8NYL8"/>
<keyword evidence="1" id="KW-1133">Transmembrane helix</keyword>
<gene>
    <name evidence="2" type="ORF">FGO68_gene12074</name>
</gene>
<evidence type="ECO:0000313" key="3">
    <source>
        <dbReference type="Proteomes" id="UP000785679"/>
    </source>
</evidence>
<feature type="transmembrane region" description="Helical" evidence="1">
    <location>
        <begin position="60"/>
        <end position="80"/>
    </location>
</feature>
<keyword evidence="1" id="KW-0812">Transmembrane</keyword>
<comment type="caution">
    <text evidence="2">The sequence shown here is derived from an EMBL/GenBank/DDBJ whole genome shotgun (WGS) entry which is preliminary data.</text>
</comment>
<name>A0A8J8NYL8_HALGN</name>
<accession>A0A8J8NYL8</accession>
<organism evidence="2 3">
    <name type="scientific">Halteria grandinella</name>
    <dbReference type="NCBI Taxonomy" id="5974"/>
    <lineage>
        <taxon>Eukaryota</taxon>
        <taxon>Sar</taxon>
        <taxon>Alveolata</taxon>
        <taxon>Ciliophora</taxon>
        <taxon>Intramacronucleata</taxon>
        <taxon>Spirotrichea</taxon>
        <taxon>Stichotrichia</taxon>
        <taxon>Sporadotrichida</taxon>
        <taxon>Halteriidae</taxon>
        <taxon>Halteria</taxon>
    </lineage>
</organism>
<feature type="transmembrane region" description="Helical" evidence="1">
    <location>
        <begin position="21"/>
        <end position="40"/>
    </location>
</feature>
<keyword evidence="3" id="KW-1185">Reference proteome</keyword>
<dbReference type="Proteomes" id="UP000785679">
    <property type="component" value="Unassembled WGS sequence"/>
</dbReference>
<evidence type="ECO:0000313" key="2">
    <source>
        <dbReference type="EMBL" id="TNV84038.1"/>
    </source>
</evidence>
<protein>
    <submittedName>
        <fullName evidence="2">Uncharacterized protein</fullName>
    </submittedName>
</protein>
<evidence type="ECO:0000256" key="1">
    <source>
        <dbReference type="SAM" id="Phobius"/>
    </source>
</evidence>
<proteinExistence type="predicted"/>